<name>A0AAD9YCX4_COLKA</name>
<protein>
    <submittedName>
        <fullName evidence="2">Uncharacterized protein</fullName>
    </submittedName>
</protein>
<comment type="caution">
    <text evidence="2">The sequence shown here is derived from an EMBL/GenBank/DDBJ whole genome shotgun (WGS) entry which is preliminary data.</text>
</comment>
<keyword evidence="1" id="KW-0472">Membrane</keyword>
<feature type="transmembrane region" description="Helical" evidence="1">
    <location>
        <begin position="167"/>
        <end position="190"/>
    </location>
</feature>
<feature type="transmembrane region" description="Helical" evidence="1">
    <location>
        <begin position="718"/>
        <end position="736"/>
    </location>
</feature>
<reference evidence="2" key="1">
    <citation type="submission" date="2023-02" db="EMBL/GenBank/DDBJ databases">
        <title>Colletotrichum kahawae CIFC_Que2 genome sequencing and assembly.</title>
        <authorList>
            <person name="Baroncelli R."/>
        </authorList>
    </citation>
    <scope>NUCLEOTIDE SEQUENCE</scope>
    <source>
        <strain evidence="2">CIFC_Que2</strain>
    </source>
</reference>
<keyword evidence="3" id="KW-1185">Reference proteome</keyword>
<keyword evidence="1" id="KW-1133">Transmembrane helix</keyword>
<sequence length="1237" mass="137711">MHYDGTYSISRENDVTDGVDFQENEISPLWFTGGNAPAQLNHDEPAVTVHKVNIGATSERPGVSQYQLLSSDASYSSVAATRTSGGKEDVLRPSSGHVVSWRPLWLRSTPLFIFMGFFVVSTFGLLGVYIHSQKHNGLMMTQTNYASWWRLGPVAVIIFESFQRRHYLVLFATLASLLIKTQVVLAPGLFSVNSVKVAHEVDVQILDSMESSFNETKVLDARAYYFIKALQDFQLQRPFGVTEDMAYQTFRSRNAPARGSIDAPLTVEVDGLFADMHCLKLESFTSTEPIPQKLPDTNESLYYAVELELRFRGCGSPVRVETQLPWHEVLLNSTLFDDWVGSWGAQDIDSGLANSRPCPNLPQQHNQTLFYSTRLNLPGETSSPVILSFAAIICTSTSSKSKVQVVDNGARPEAILVPDKDPSPLSADLWAMAEESMYSLGECMQQTIFPGPVCFMTLLEAGEEVTASELGIRTIGDISSYSTDFLYETTLNVSRTLFPLLEHYFLRETIDPETTITGSTSKSVDKLVVNLTACACLAVLNGILAFITAFILLQHNKSKAADKRDPCTILGDQKATSDAKHSAAHPNFTAATWSECNFTPFVLKIWVRAVCVGFTLSTIAALLYTYKLSETEGRLIVSANRGYLHFLWTSMPALIVLMISIYANCCSSAYRSLSTISMLSSKPCDTQDLDTSHLDMLGSRALFDSLRRQAWTVSSSQIITIMCGFLTTLASGLFFIDVDPDFRNVQLEQDTWLGSFRIENTSRNLDLSTNNRRLLSSLVLYQDDPTLVYPQDTYADLVFPTLGNARHLDLSEGVSLQMTVPARLGSICSFVQPKDYTVVNHQGPRLFRDTYVAELITCPGGRQVELKHRIDVGDVRQDGEIMGGPRDVYYAEQLTSADHLFTMNEFCALGLEFNDYDHSHAFSRTETYAWGVYNASTHQFDSLTIWRCNYTWEEVATEVNLKVLRSGFVLDTTKPPRPDDSITRLWEPTFNIPPVGYEFDDLSVGTAQPSVELDWELAGLSNDEFGVLFEPHGPFSAQDLRDPEKENAIVKELGHNYALIAAQLANVDNRFNMTQSSADRTPPSNGLSKLNATVTDNERRRLRQKSEVTWALVTITALVTLANIWALLSTASRHFLGKGLPLDMDVRGLAPDAFNSVAAMFTLLRGSNIWAYLQDDAEQLSSKRLYDCMADLEFRLGWFYRAEDQSRVFTVGVIGDPGLVFLGSKESTDKEEPPVAP</sequence>
<dbReference type="PANTHER" id="PTHR37544">
    <property type="entry name" value="SPRAY-RELATED"/>
    <property type="match status" value="1"/>
</dbReference>
<dbReference type="Pfam" id="PF11915">
    <property type="entry name" value="DUF3433"/>
    <property type="match status" value="1"/>
</dbReference>
<evidence type="ECO:0000256" key="1">
    <source>
        <dbReference type="SAM" id="Phobius"/>
    </source>
</evidence>
<feature type="transmembrane region" description="Helical" evidence="1">
    <location>
        <begin position="111"/>
        <end position="130"/>
    </location>
</feature>
<keyword evidence="1" id="KW-0812">Transmembrane</keyword>
<evidence type="ECO:0000313" key="3">
    <source>
        <dbReference type="Proteomes" id="UP001281614"/>
    </source>
</evidence>
<dbReference type="InterPro" id="IPR021840">
    <property type="entry name" value="DUF3433"/>
</dbReference>
<organism evidence="2 3">
    <name type="scientific">Colletotrichum kahawae</name>
    <name type="common">Coffee berry disease fungus</name>
    <dbReference type="NCBI Taxonomy" id="34407"/>
    <lineage>
        <taxon>Eukaryota</taxon>
        <taxon>Fungi</taxon>
        <taxon>Dikarya</taxon>
        <taxon>Ascomycota</taxon>
        <taxon>Pezizomycotina</taxon>
        <taxon>Sordariomycetes</taxon>
        <taxon>Hypocreomycetidae</taxon>
        <taxon>Glomerellales</taxon>
        <taxon>Glomerellaceae</taxon>
        <taxon>Colletotrichum</taxon>
        <taxon>Colletotrichum gloeosporioides species complex</taxon>
    </lineage>
</organism>
<dbReference type="Proteomes" id="UP001281614">
    <property type="component" value="Unassembled WGS sequence"/>
</dbReference>
<proteinExistence type="predicted"/>
<feature type="transmembrane region" description="Helical" evidence="1">
    <location>
        <begin position="527"/>
        <end position="553"/>
    </location>
</feature>
<dbReference type="PANTHER" id="PTHR37544:SF1">
    <property type="entry name" value="PHOSPHORIBOSYLAMINOIMIDAZOLE-SUCCINOCARBOXAMIDE SYNTHASE"/>
    <property type="match status" value="1"/>
</dbReference>
<accession>A0AAD9YCX4</accession>
<feature type="transmembrane region" description="Helical" evidence="1">
    <location>
        <begin position="605"/>
        <end position="626"/>
    </location>
</feature>
<gene>
    <name evidence="2" type="ORF">CKAH01_17580</name>
</gene>
<dbReference type="AlphaFoldDB" id="A0AAD9YCX4"/>
<evidence type="ECO:0000313" key="2">
    <source>
        <dbReference type="EMBL" id="KAK2753519.1"/>
    </source>
</evidence>
<feature type="transmembrane region" description="Helical" evidence="1">
    <location>
        <begin position="646"/>
        <end position="670"/>
    </location>
</feature>
<dbReference type="EMBL" id="VYYT01000241">
    <property type="protein sequence ID" value="KAK2753519.1"/>
    <property type="molecule type" value="Genomic_DNA"/>
</dbReference>